<name>A0A1S9RP24_PENBI</name>
<gene>
    <name evidence="2" type="ORF">PEBR_18795</name>
</gene>
<dbReference type="AlphaFoldDB" id="A0A1S9RP24"/>
<reference evidence="3" key="1">
    <citation type="submission" date="2015-09" db="EMBL/GenBank/DDBJ databases">
        <authorList>
            <person name="Fill T.P."/>
            <person name="Baretta J.F."/>
            <person name="de Almeida L.G."/>
            <person name="Rocha M."/>
            <person name="de Souza D.H."/>
            <person name="Malavazi I."/>
            <person name="Cerdeira L.T."/>
            <person name="Hong H."/>
            <person name="Samborskyy M."/>
            <person name="de Vasconcelos A.T."/>
            <person name="Leadlay P."/>
            <person name="Rodrigues-Filho E."/>
        </authorList>
    </citation>
    <scope>NUCLEOTIDE SEQUENCE [LARGE SCALE GENOMIC DNA]</scope>
    <source>
        <strain evidence="3">LaBioMMi 136</strain>
    </source>
</reference>
<protein>
    <submittedName>
        <fullName evidence="2">Uncharacterized protein</fullName>
    </submittedName>
</protein>
<dbReference type="EMBL" id="LJBN01000129">
    <property type="protein sequence ID" value="OOQ87101.1"/>
    <property type="molecule type" value="Genomic_DNA"/>
</dbReference>
<feature type="compositionally biased region" description="Low complexity" evidence="1">
    <location>
        <begin position="1"/>
        <end position="18"/>
    </location>
</feature>
<proteinExistence type="predicted"/>
<organism evidence="2 3">
    <name type="scientific">Penicillium brasilianum</name>
    <dbReference type="NCBI Taxonomy" id="104259"/>
    <lineage>
        <taxon>Eukaryota</taxon>
        <taxon>Fungi</taxon>
        <taxon>Dikarya</taxon>
        <taxon>Ascomycota</taxon>
        <taxon>Pezizomycotina</taxon>
        <taxon>Eurotiomycetes</taxon>
        <taxon>Eurotiomycetidae</taxon>
        <taxon>Eurotiales</taxon>
        <taxon>Aspergillaceae</taxon>
        <taxon>Penicillium</taxon>
    </lineage>
</organism>
<sequence length="192" mass="21007">MSLTPSRTTTKQNTQTVTLKIQPPFLVQEAETGPSEERSPNHSPVNRPPDHAKTIQGQGETGSPLEGSQKLLQGIQPNPPTKDTLNPSKAKGRAGNDIPQPHPRTKGSAQTKTKRPALAPAATANPQCLAWVLCRDKRSDHEGNLSMQPCLENRRGPSAKIIKCNCRDWMQFLQDVVRPPCAWSEHDLGMGL</sequence>
<accession>A0A1S9RP24</accession>
<evidence type="ECO:0000313" key="2">
    <source>
        <dbReference type="EMBL" id="OOQ87101.1"/>
    </source>
</evidence>
<evidence type="ECO:0000256" key="1">
    <source>
        <dbReference type="SAM" id="MobiDB-lite"/>
    </source>
</evidence>
<feature type="region of interest" description="Disordered" evidence="1">
    <location>
        <begin position="1"/>
        <end position="121"/>
    </location>
</feature>
<dbReference type="Proteomes" id="UP000190744">
    <property type="component" value="Unassembled WGS sequence"/>
</dbReference>
<evidence type="ECO:0000313" key="3">
    <source>
        <dbReference type="Proteomes" id="UP000190744"/>
    </source>
</evidence>
<comment type="caution">
    <text evidence="2">The sequence shown here is derived from an EMBL/GenBank/DDBJ whole genome shotgun (WGS) entry which is preliminary data.</text>
</comment>